<dbReference type="SFLD" id="SFLDG01091">
    <property type="entry name" value="uncharacterized_CHP01210-like"/>
    <property type="match status" value="1"/>
</dbReference>
<reference evidence="8 9" key="1">
    <citation type="submission" date="2016-03" db="EMBL/GenBank/DDBJ databases">
        <authorList>
            <person name="Ploux O."/>
        </authorList>
    </citation>
    <scope>NUCLEOTIDE SEQUENCE [LARGE SCALE GENOMIC DNA]</scope>
    <source>
        <strain evidence="8 9">R0</strain>
    </source>
</reference>
<dbReference type="SUPFAM" id="SSF102114">
    <property type="entry name" value="Radical SAM enzymes"/>
    <property type="match status" value="1"/>
</dbReference>
<accession>A0A150WK38</accession>
<dbReference type="SFLD" id="SFLDG01086">
    <property type="entry name" value="elongater_protein-like"/>
    <property type="match status" value="1"/>
</dbReference>
<dbReference type="GO" id="GO:0051539">
    <property type="term" value="F:4 iron, 4 sulfur cluster binding"/>
    <property type="evidence" value="ECO:0007669"/>
    <property type="project" value="UniProtKB-KW"/>
</dbReference>
<dbReference type="InterPro" id="IPR023404">
    <property type="entry name" value="rSAM_horseshoe"/>
</dbReference>
<evidence type="ECO:0000313" key="8">
    <source>
        <dbReference type="EMBL" id="KYG63945.1"/>
    </source>
</evidence>
<dbReference type="GO" id="GO:0003824">
    <property type="term" value="F:catalytic activity"/>
    <property type="evidence" value="ECO:0007669"/>
    <property type="project" value="InterPro"/>
</dbReference>
<protein>
    <submittedName>
        <fullName evidence="8">Radical SAM protein</fullName>
    </submittedName>
</protein>
<dbReference type="SFLD" id="SFLDS00029">
    <property type="entry name" value="Radical_SAM"/>
    <property type="match status" value="1"/>
</dbReference>
<dbReference type="InterPro" id="IPR032432">
    <property type="entry name" value="Radical_SAM_C"/>
</dbReference>
<gene>
    <name evidence="8" type="ORF">AZI86_14135</name>
</gene>
<dbReference type="InterPro" id="IPR006638">
    <property type="entry name" value="Elp3/MiaA/NifB-like_rSAM"/>
</dbReference>
<keyword evidence="9" id="KW-1185">Reference proteome</keyword>
<comment type="cofactor">
    <cofactor evidence="1">
        <name>[4Fe-4S] cluster</name>
        <dbReference type="ChEBI" id="CHEBI:49883"/>
    </cofactor>
</comment>
<dbReference type="PANTHER" id="PTHR11135:SF1">
    <property type="entry name" value="PROTEIN YHCC"/>
    <property type="match status" value="1"/>
</dbReference>
<comment type="caution">
    <text evidence="8">The sequence shown here is derived from an EMBL/GenBank/DDBJ whole genome shotgun (WGS) entry which is preliminary data.</text>
</comment>
<evidence type="ECO:0000256" key="5">
    <source>
        <dbReference type="ARBA" id="ARBA00023004"/>
    </source>
</evidence>
<dbReference type="InterPro" id="IPR007197">
    <property type="entry name" value="rSAM"/>
</dbReference>
<dbReference type="InterPro" id="IPR005911">
    <property type="entry name" value="YhcC-like"/>
</dbReference>
<dbReference type="Proteomes" id="UP000075320">
    <property type="component" value="Unassembled WGS sequence"/>
</dbReference>
<keyword evidence="6" id="KW-0411">Iron-sulfur</keyword>
<evidence type="ECO:0000256" key="1">
    <source>
        <dbReference type="ARBA" id="ARBA00001966"/>
    </source>
</evidence>
<dbReference type="GO" id="GO:0046872">
    <property type="term" value="F:metal ion binding"/>
    <property type="evidence" value="ECO:0007669"/>
    <property type="project" value="UniProtKB-KW"/>
</dbReference>
<evidence type="ECO:0000259" key="7">
    <source>
        <dbReference type="PROSITE" id="PS51918"/>
    </source>
</evidence>
<dbReference type="OrthoDB" id="5288795at2"/>
<dbReference type="AlphaFoldDB" id="A0A150WK38"/>
<dbReference type="SMART" id="SM00729">
    <property type="entry name" value="Elp3"/>
    <property type="match status" value="1"/>
</dbReference>
<keyword evidence="3" id="KW-0949">S-adenosyl-L-methionine</keyword>
<evidence type="ECO:0000256" key="6">
    <source>
        <dbReference type="ARBA" id="ARBA00023014"/>
    </source>
</evidence>
<dbReference type="NCBIfam" id="TIGR01212">
    <property type="entry name" value="TIGR01212 family radical SAM protein"/>
    <property type="match status" value="1"/>
</dbReference>
<dbReference type="EMBL" id="LUKE01000003">
    <property type="protein sequence ID" value="KYG63945.1"/>
    <property type="molecule type" value="Genomic_DNA"/>
</dbReference>
<keyword evidence="2" id="KW-0004">4Fe-4S</keyword>
<feature type="domain" description="Radical SAM core" evidence="7">
    <location>
        <begin position="33"/>
        <end position="278"/>
    </location>
</feature>
<organism evidence="8 9">
    <name type="scientific">Bdellovibrio bacteriovorus</name>
    <dbReference type="NCBI Taxonomy" id="959"/>
    <lineage>
        <taxon>Bacteria</taxon>
        <taxon>Pseudomonadati</taxon>
        <taxon>Bdellovibrionota</taxon>
        <taxon>Bdellovibrionia</taxon>
        <taxon>Bdellovibrionales</taxon>
        <taxon>Pseudobdellovibrionaceae</taxon>
        <taxon>Bdellovibrio</taxon>
    </lineage>
</organism>
<evidence type="ECO:0000256" key="4">
    <source>
        <dbReference type="ARBA" id="ARBA00022723"/>
    </source>
</evidence>
<proteinExistence type="predicted"/>
<dbReference type="Gene3D" id="3.80.30.20">
    <property type="entry name" value="tm_1862 like domain"/>
    <property type="match status" value="1"/>
</dbReference>
<keyword evidence="4" id="KW-0479">Metal-binding</keyword>
<evidence type="ECO:0000256" key="2">
    <source>
        <dbReference type="ARBA" id="ARBA00022485"/>
    </source>
</evidence>
<dbReference type="Pfam" id="PF16199">
    <property type="entry name" value="Radical_SAM_C"/>
    <property type="match status" value="1"/>
</dbReference>
<keyword evidence="5" id="KW-0408">Iron</keyword>
<evidence type="ECO:0000256" key="3">
    <source>
        <dbReference type="ARBA" id="ARBA00022691"/>
    </source>
</evidence>
<name>A0A150WK38_BDEBC</name>
<sequence length="348" mass="40158">MIDFLRCKTIKSAMEKGWLGLPYHTISEHYNKLFGEKVYKIPVSVVDDCPNRRGLKGMQTCVFCDVWGSAANAESLSMELRAQIEKYHQQVSDRYKAKAFLIYFQAYTNTFTKVSALRHNFDVALSYPWVKGFTLGTRPDCLSKAVLDMWQEYHEKSFVAVELGVQSFFNDELEFMRRGHTAEASIEAIHKIAETTDVDLGIHLIFGNPGETDERIIRTAEIVNTLPITNVKLHNMHVLKNTPLEGMYLRGEFTPMDRDTYCRRVELFLQHLSPKFALHRLAAYSSRWDELVAPEWTKDKMGTHQYIIDYLRAQKSYQSQLFRADSPSDLEAQSFLQKKSRPLAVPHA</sequence>
<dbReference type="InterPro" id="IPR039661">
    <property type="entry name" value="ELP3"/>
</dbReference>
<dbReference type="PANTHER" id="PTHR11135">
    <property type="entry name" value="HISTONE ACETYLTRANSFERASE-RELATED"/>
    <property type="match status" value="1"/>
</dbReference>
<evidence type="ECO:0000313" key="9">
    <source>
        <dbReference type="Proteomes" id="UP000075320"/>
    </source>
</evidence>
<dbReference type="PROSITE" id="PS51918">
    <property type="entry name" value="RADICAL_SAM"/>
    <property type="match status" value="1"/>
</dbReference>
<dbReference type="InterPro" id="IPR058240">
    <property type="entry name" value="rSAM_sf"/>
</dbReference>
<dbReference type="Pfam" id="PF04055">
    <property type="entry name" value="Radical_SAM"/>
    <property type="match status" value="1"/>
</dbReference>